<gene>
    <name evidence="1" type="ORF">ANN_27030</name>
</gene>
<evidence type="ECO:0008006" key="3">
    <source>
        <dbReference type="Google" id="ProtNLM"/>
    </source>
</evidence>
<evidence type="ECO:0000313" key="1">
    <source>
        <dbReference type="EMBL" id="KAJ4426219.1"/>
    </source>
</evidence>
<reference evidence="1 2" key="1">
    <citation type="journal article" date="2022" name="Allergy">
        <title>Genome assembly and annotation of Periplaneta americana reveal a comprehensive cockroach allergen profile.</title>
        <authorList>
            <person name="Wang L."/>
            <person name="Xiong Q."/>
            <person name="Saelim N."/>
            <person name="Wang L."/>
            <person name="Nong W."/>
            <person name="Wan A.T."/>
            <person name="Shi M."/>
            <person name="Liu X."/>
            <person name="Cao Q."/>
            <person name="Hui J.H.L."/>
            <person name="Sookrung N."/>
            <person name="Leung T.F."/>
            <person name="Tungtrongchitr A."/>
            <person name="Tsui S.K.W."/>
        </authorList>
    </citation>
    <scope>NUCLEOTIDE SEQUENCE [LARGE SCALE GENOMIC DNA]</scope>
    <source>
        <strain evidence="1">PWHHKU_190912</strain>
    </source>
</reference>
<keyword evidence="2" id="KW-1185">Reference proteome</keyword>
<accession>A0ABQ8RX22</accession>
<name>A0ABQ8RX22_PERAM</name>
<proteinExistence type="predicted"/>
<evidence type="ECO:0000313" key="2">
    <source>
        <dbReference type="Proteomes" id="UP001148838"/>
    </source>
</evidence>
<sequence>MKHWTGVQRGFAVKSYNLNGQCEEAARREFCRYFQLRRHDPVLSSHAIKTWVRNLEETDSALKKKPPGLQIQEKKWTMNRTTVSLARTKSYLCYVLHSRREKLLWTLTKVYCLIIQMQNKTVLLKMGCCRSGIVRPVLPARAKVLSCILSGPRQIPGCHQKQIYPFQNTLMHSGCNETETLGHVLGFCRKTELLRNNRHHKARTGIVDVLKRRGWEVYEEIHCVSSLDSNRRADIVAIHRTQSKGIILDPTIRFERDALQAQHVDEETKSIYETYIPYLSEKNNLPTNEQFKMSTLCLKTGRSSSSQRDANMLGLHAHQISTN</sequence>
<dbReference type="Proteomes" id="UP001148838">
    <property type="component" value="Unassembled WGS sequence"/>
</dbReference>
<comment type="caution">
    <text evidence="1">The sequence shown here is derived from an EMBL/GenBank/DDBJ whole genome shotgun (WGS) entry which is preliminary data.</text>
</comment>
<organism evidence="1 2">
    <name type="scientific">Periplaneta americana</name>
    <name type="common">American cockroach</name>
    <name type="synonym">Blatta americana</name>
    <dbReference type="NCBI Taxonomy" id="6978"/>
    <lineage>
        <taxon>Eukaryota</taxon>
        <taxon>Metazoa</taxon>
        <taxon>Ecdysozoa</taxon>
        <taxon>Arthropoda</taxon>
        <taxon>Hexapoda</taxon>
        <taxon>Insecta</taxon>
        <taxon>Pterygota</taxon>
        <taxon>Neoptera</taxon>
        <taxon>Polyneoptera</taxon>
        <taxon>Dictyoptera</taxon>
        <taxon>Blattodea</taxon>
        <taxon>Blattoidea</taxon>
        <taxon>Blattidae</taxon>
        <taxon>Blattinae</taxon>
        <taxon>Periplaneta</taxon>
    </lineage>
</organism>
<dbReference type="EMBL" id="JAJSOF020000040">
    <property type="protein sequence ID" value="KAJ4426219.1"/>
    <property type="molecule type" value="Genomic_DNA"/>
</dbReference>
<protein>
    <recommendedName>
        <fullName evidence="3">DUF4817 domain-containing protein</fullName>
    </recommendedName>
</protein>